<name>A0ABP7MAW4_9GAMM</name>
<dbReference type="PANTHER" id="PTHR21237">
    <property type="entry name" value="GRPE PROTEIN"/>
    <property type="match status" value="1"/>
</dbReference>
<dbReference type="SUPFAM" id="SSF51064">
    <property type="entry name" value="Head domain of nucleotide exchange factor GrpE"/>
    <property type="match status" value="1"/>
</dbReference>
<gene>
    <name evidence="3 7" type="primary">grpE</name>
    <name evidence="7" type="ORF">GCM10022229_09480</name>
</gene>
<proteinExistence type="inferred from homology"/>
<dbReference type="PROSITE" id="PS01071">
    <property type="entry name" value="GRPE"/>
    <property type="match status" value="1"/>
</dbReference>
<dbReference type="Pfam" id="PF01025">
    <property type="entry name" value="GrpE"/>
    <property type="match status" value="1"/>
</dbReference>
<accession>A0ABP7MAW4</accession>
<dbReference type="InterPro" id="IPR009012">
    <property type="entry name" value="GrpE_head"/>
</dbReference>
<evidence type="ECO:0000256" key="2">
    <source>
        <dbReference type="ARBA" id="ARBA00023186"/>
    </source>
</evidence>
<dbReference type="Gene3D" id="2.30.22.10">
    <property type="entry name" value="Head domain of nucleotide exchange factor GrpE"/>
    <property type="match status" value="1"/>
</dbReference>
<dbReference type="Gene3D" id="3.90.20.20">
    <property type="match status" value="1"/>
</dbReference>
<dbReference type="RefSeq" id="WP_344758815.1">
    <property type="nucleotide sequence ID" value="NZ_BAAAZU010000004.1"/>
</dbReference>
<dbReference type="HAMAP" id="MF_01151">
    <property type="entry name" value="GrpE"/>
    <property type="match status" value="1"/>
</dbReference>
<keyword evidence="8" id="KW-1185">Reference proteome</keyword>
<comment type="similarity">
    <text evidence="1 3 5">Belongs to the GrpE family.</text>
</comment>
<keyword evidence="2 3" id="KW-0143">Chaperone</keyword>
<evidence type="ECO:0000313" key="8">
    <source>
        <dbReference type="Proteomes" id="UP001501727"/>
    </source>
</evidence>
<protein>
    <recommendedName>
        <fullName evidence="3 4">Protein GrpE</fullName>
    </recommendedName>
    <alternativeName>
        <fullName evidence="3">HSP-70 cofactor</fullName>
    </alternativeName>
</protein>
<evidence type="ECO:0000256" key="4">
    <source>
        <dbReference type="RuleBase" id="RU000639"/>
    </source>
</evidence>
<dbReference type="EMBL" id="BAAAZU010000004">
    <property type="protein sequence ID" value="GAA3917987.1"/>
    <property type="molecule type" value="Genomic_DNA"/>
</dbReference>
<evidence type="ECO:0000256" key="3">
    <source>
        <dbReference type="HAMAP-Rule" id="MF_01151"/>
    </source>
</evidence>
<dbReference type="Proteomes" id="UP001501727">
    <property type="component" value="Unassembled WGS sequence"/>
</dbReference>
<dbReference type="InterPro" id="IPR000740">
    <property type="entry name" value="GrpE"/>
</dbReference>
<keyword evidence="3" id="KW-0963">Cytoplasm</keyword>
<dbReference type="InterPro" id="IPR013805">
    <property type="entry name" value="GrpE_CC"/>
</dbReference>
<comment type="caution">
    <text evidence="7">The sequence shown here is derived from an EMBL/GenBank/DDBJ whole genome shotgun (WGS) entry which is preliminary data.</text>
</comment>
<comment type="subunit">
    <text evidence="3">Homodimer.</text>
</comment>
<comment type="function">
    <text evidence="3 4">Participates actively in the response to hyperosmotic and heat shock by preventing the aggregation of stress-denatured proteins, in association with DnaK and GrpE. It is the nucleotide exchange factor for DnaK and may function as a thermosensor. Unfolded proteins bind initially to DnaJ; upon interaction with the DnaJ-bound protein, DnaK hydrolyzes its bound ATP, resulting in the formation of a stable complex. GrpE releases ADP from DnaK; ATP binding to DnaK triggers the release of the substrate protein, thus completing the reaction cycle. Several rounds of ATP-dependent interactions between DnaJ, DnaK and GrpE are required for fully efficient folding.</text>
</comment>
<evidence type="ECO:0000256" key="5">
    <source>
        <dbReference type="RuleBase" id="RU004478"/>
    </source>
</evidence>
<evidence type="ECO:0000256" key="6">
    <source>
        <dbReference type="SAM" id="MobiDB-lite"/>
    </source>
</evidence>
<evidence type="ECO:0000313" key="7">
    <source>
        <dbReference type="EMBL" id="GAA3917987.1"/>
    </source>
</evidence>
<dbReference type="PANTHER" id="PTHR21237:SF23">
    <property type="entry name" value="GRPE PROTEIN HOMOLOG, MITOCHONDRIAL"/>
    <property type="match status" value="1"/>
</dbReference>
<keyword evidence="3 4" id="KW-0346">Stress response</keyword>
<sequence length="179" mass="19567">MHPDQDEAPQQDAGIAEGSDAAFESAHESAQLVEQLRGELEQLRAQSLIERAELENQRKRLERDVRNACRFANKQLLGDLLPVFDSLEAALANAPDADPMRDGVVLILRELSRVAENNGLVEIAPAAGETFDPEHHQAMSVIEAEGIAPHAVAQVFQKGFMLHEHLLRPALVAVAKGDD</sequence>
<organism evidence="7 8">
    <name type="scientific">Luteimonas lutimaris</name>
    <dbReference type="NCBI Taxonomy" id="698645"/>
    <lineage>
        <taxon>Bacteria</taxon>
        <taxon>Pseudomonadati</taxon>
        <taxon>Pseudomonadota</taxon>
        <taxon>Gammaproteobacteria</taxon>
        <taxon>Lysobacterales</taxon>
        <taxon>Lysobacteraceae</taxon>
        <taxon>Luteimonas</taxon>
    </lineage>
</organism>
<comment type="subcellular location">
    <subcellularLocation>
        <location evidence="3">Cytoplasm</location>
    </subcellularLocation>
</comment>
<reference evidence="8" key="1">
    <citation type="journal article" date="2019" name="Int. J. Syst. Evol. Microbiol.">
        <title>The Global Catalogue of Microorganisms (GCM) 10K type strain sequencing project: providing services to taxonomists for standard genome sequencing and annotation.</title>
        <authorList>
            <consortium name="The Broad Institute Genomics Platform"/>
            <consortium name="The Broad Institute Genome Sequencing Center for Infectious Disease"/>
            <person name="Wu L."/>
            <person name="Ma J."/>
        </authorList>
    </citation>
    <scope>NUCLEOTIDE SEQUENCE [LARGE SCALE GENOMIC DNA]</scope>
    <source>
        <strain evidence="8">JCM 16916</strain>
    </source>
</reference>
<evidence type="ECO:0000256" key="1">
    <source>
        <dbReference type="ARBA" id="ARBA00009054"/>
    </source>
</evidence>
<dbReference type="CDD" id="cd00446">
    <property type="entry name" value="GrpE"/>
    <property type="match status" value="1"/>
</dbReference>
<feature type="region of interest" description="Disordered" evidence="6">
    <location>
        <begin position="1"/>
        <end position="27"/>
    </location>
</feature>
<dbReference type="SUPFAM" id="SSF58014">
    <property type="entry name" value="Coiled-coil domain of nucleotide exchange factor GrpE"/>
    <property type="match status" value="1"/>
</dbReference>
<dbReference type="PRINTS" id="PR00773">
    <property type="entry name" value="GRPEPROTEIN"/>
</dbReference>